<reference evidence="1" key="1">
    <citation type="submission" date="2020-11" db="EMBL/GenBank/DDBJ databases">
        <authorList>
            <person name="Tran Van P."/>
        </authorList>
    </citation>
    <scope>NUCLEOTIDE SEQUENCE</scope>
</reference>
<gene>
    <name evidence="1" type="ORF">TCMB3V08_LOCUS12733</name>
</gene>
<organism evidence="1">
    <name type="scientific">Timema californicum</name>
    <name type="common">California timema</name>
    <name type="synonym">Walking stick</name>
    <dbReference type="NCBI Taxonomy" id="61474"/>
    <lineage>
        <taxon>Eukaryota</taxon>
        <taxon>Metazoa</taxon>
        <taxon>Ecdysozoa</taxon>
        <taxon>Arthropoda</taxon>
        <taxon>Hexapoda</taxon>
        <taxon>Insecta</taxon>
        <taxon>Pterygota</taxon>
        <taxon>Neoptera</taxon>
        <taxon>Polyneoptera</taxon>
        <taxon>Phasmatodea</taxon>
        <taxon>Timematodea</taxon>
        <taxon>Timematoidea</taxon>
        <taxon>Timematidae</taxon>
        <taxon>Timema</taxon>
    </lineage>
</organism>
<dbReference type="AlphaFoldDB" id="A0A7R9JJ71"/>
<accession>A0A7R9JJ71</accession>
<dbReference type="EMBL" id="OE197620">
    <property type="protein sequence ID" value="CAD7580200.1"/>
    <property type="molecule type" value="Genomic_DNA"/>
</dbReference>
<sequence length="186" mass="21028">MFCFQFVDFMGSYMLSTIFAVVLYLGIEQPFSILANAIPWKELFSYFKLRRRVVLFLEQGRQRWNAVGTLIRAPLPLTEINLFKRTVLYSVSQGQTSRAVTCAVLNDSALGQCDGRWESGIGNTSTRASVCEERGFSTYTKLLVVRTRVVEIVGQGTSLRYPLDNSGQPIPRMVLKGGQPRCWEIN</sequence>
<evidence type="ECO:0000313" key="1">
    <source>
        <dbReference type="EMBL" id="CAD7580200.1"/>
    </source>
</evidence>
<protein>
    <submittedName>
        <fullName evidence="1">(California timema) hypothetical protein</fullName>
    </submittedName>
</protein>
<proteinExistence type="predicted"/>
<name>A0A7R9JJ71_TIMCA</name>